<comment type="caution">
    <text evidence="8">The sequence shown here is derived from an EMBL/GenBank/DDBJ whole genome shotgun (WGS) entry which is preliminary data.</text>
</comment>
<protein>
    <recommendedName>
        <fullName evidence="6">Kinase</fullName>
        <ecNumber evidence="6">2.7.-.-</ecNumber>
    </recommendedName>
</protein>
<feature type="region of interest" description="Disordered" evidence="7">
    <location>
        <begin position="310"/>
        <end position="346"/>
    </location>
</feature>
<keyword evidence="4 6" id="KW-0418">Kinase</keyword>
<dbReference type="PANTHER" id="PTHR12400">
    <property type="entry name" value="INOSITOL POLYPHOSPHATE KINASE"/>
    <property type="match status" value="1"/>
</dbReference>
<dbReference type="Proteomes" id="UP000792457">
    <property type="component" value="Unassembled WGS sequence"/>
</dbReference>
<dbReference type="Gene3D" id="3.30.470.160">
    <property type="entry name" value="Inositol polyphosphate kinase"/>
    <property type="match status" value="1"/>
</dbReference>
<evidence type="ECO:0000256" key="1">
    <source>
        <dbReference type="ARBA" id="ARBA00007374"/>
    </source>
</evidence>
<proteinExistence type="inferred from homology"/>
<dbReference type="SUPFAM" id="SSF56104">
    <property type="entry name" value="SAICAR synthase-like"/>
    <property type="match status" value="1"/>
</dbReference>
<dbReference type="OrthoDB" id="338650at2759"/>
<evidence type="ECO:0000256" key="6">
    <source>
        <dbReference type="RuleBase" id="RU363090"/>
    </source>
</evidence>
<dbReference type="InterPro" id="IPR038286">
    <property type="entry name" value="IPK_sf"/>
</dbReference>
<dbReference type="FunFam" id="3.30.470.160:FF:000001">
    <property type="entry name" value="Kinase"/>
    <property type="match status" value="1"/>
</dbReference>
<reference evidence="8" key="2">
    <citation type="submission" date="2017-10" db="EMBL/GenBank/DDBJ databases">
        <title>Ladona fulva Genome sequencing and assembly.</title>
        <authorList>
            <person name="Murali S."/>
            <person name="Richards S."/>
            <person name="Bandaranaike D."/>
            <person name="Bellair M."/>
            <person name="Blankenburg K."/>
            <person name="Chao H."/>
            <person name="Dinh H."/>
            <person name="Doddapaneni H."/>
            <person name="Dugan-Rocha S."/>
            <person name="Elkadiri S."/>
            <person name="Gnanaolivu R."/>
            <person name="Hernandez B."/>
            <person name="Skinner E."/>
            <person name="Javaid M."/>
            <person name="Lee S."/>
            <person name="Li M."/>
            <person name="Ming W."/>
            <person name="Munidasa M."/>
            <person name="Muniz J."/>
            <person name="Nguyen L."/>
            <person name="Hughes D."/>
            <person name="Osuji N."/>
            <person name="Pu L.-L."/>
            <person name="Puazo M."/>
            <person name="Qu C."/>
            <person name="Quiroz J."/>
            <person name="Raj R."/>
            <person name="Weissenberger G."/>
            <person name="Xin Y."/>
            <person name="Zou X."/>
            <person name="Han Y."/>
            <person name="Worley K."/>
            <person name="Muzny D."/>
            <person name="Gibbs R."/>
        </authorList>
    </citation>
    <scope>NUCLEOTIDE SEQUENCE</scope>
    <source>
        <strain evidence="8">Sampled in the wild</strain>
    </source>
</reference>
<name>A0A8K0K2V8_LADFU</name>
<evidence type="ECO:0000256" key="5">
    <source>
        <dbReference type="ARBA" id="ARBA00022840"/>
    </source>
</evidence>
<keyword evidence="9" id="KW-1185">Reference proteome</keyword>
<dbReference type="GO" id="GO:0000828">
    <property type="term" value="F:inositol hexakisphosphate kinase activity"/>
    <property type="evidence" value="ECO:0007669"/>
    <property type="project" value="TreeGrafter"/>
</dbReference>
<reference evidence="8" key="1">
    <citation type="submission" date="2013-04" db="EMBL/GenBank/DDBJ databases">
        <authorList>
            <person name="Qu J."/>
            <person name="Murali S.C."/>
            <person name="Bandaranaike D."/>
            <person name="Bellair M."/>
            <person name="Blankenburg K."/>
            <person name="Chao H."/>
            <person name="Dinh H."/>
            <person name="Doddapaneni H."/>
            <person name="Downs B."/>
            <person name="Dugan-Rocha S."/>
            <person name="Elkadiri S."/>
            <person name="Gnanaolivu R.D."/>
            <person name="Hernandez B."/>
            <person name="Javaid M."/>
            <person name="Jayaseelan J.C."/>
            <person name="Lee S."/>
            <person name="Li M."/>
            <person name="Ming W."/>
            <person name="Munidasa M."/>
            <person name="Muniz J."/>
            <person name="Nguyen L."/>
            <person name="Ongeri F."/>
            <person name="Osuji N."/>
            <person name="Pu L.-L."/>
            <person name="Puazo M."/>
            <person name="Qu C."/>
            <person name="Quiroz J."/>
            <person name="Raj R."/>
            <person name="Weissenberger G."/>
            <person name="Xin Y."/>
            <person name="Zou X."/>
            <person name="Han Y."/>
            <person name="Richards S."/>
            <person name="Worley K."/>
            <person name="Muzny D."/>
            <person name="Gibbs R."/>
        </authorList>
    </citation>
    <scope>NUCLEOTIDE SEQUENCE</scope>
    <source>
        <strain evidence="8">Sampled in the wild</strain>
    </source>
</reference>
<dbReference type="PANTHER" id="PTHR12400:SF97">
    <property type="entry name" value="KINASE"/>
    <property type="match status" value="1"/>
</dbReference>
<keyword evidence="2 6" id="KW-0808">Transferase</keyword>
<dbReference type="EC" id="2.7.-.-" evidence="6"/>
<dbReference type="InterPro" id="IPR005522">
    <property type="entry name" value="IPK"/>
</dbReference>
<keyword evidence="5" id="KW-0067">ATP-binding</keyword>
<keyword evidence="3" id="KW-0547">Nucleotide-binding</keyword>
<evidence type="ECO:0000256" key="4">
    <source>
        <dbReference type="ARBA" id="ARBA00022777"/>
    </source>
</evidence>
<feature type="compositionally biased region" description="Basic and acidic residues" evidence="7">
    <location>
        <begin position="328"/>
        <end position="346"/>
    </location>
</feature>
<accession>A0A8K0K2V8</accession>
<evidence type="ECO:0000313" key="9">
    <source>
        <dbReference type="Proteomes" id="UP000792457"/>
    </source>
</evidence>
<evidence type="ECO:0000313" key="8">
    <source>
        <dbReference type="EMBL" id="KAG8226973.1"/>
    </source>
</evidence>
<dbReference type="GO" id="GO:0046854">
    <property type="term" value="P:phosphatidylinositol phosphate biosynthetic process"/>
    <property type="evidence" value="ECO:0007669"/>
    <property type="project" value="TreeGrafter"/>
</dbReference>
<evidence type="ECO:0000256" key="7">
    <source>
        <dbReference type="SAM" id="MobiDB-lite"/>
    </source>
</evidence>
<organism evidence="8 9">
    <name type="scientific">Ladona fulva</name>
    <name type="common">Scarce chaser dragonfly</name>
    <name type="synonym">Libellula fulva</name>
    <dbReference type="NCBI Taxonomy" id="123851"/>
    <lineage>
        <taxon>Eukaryota</taxon>
        <taxon>Metazoa</taxon>
        <taxon>Ecdysozoa</taxon>
        <taxon>Arthropoda</taxon>
        <taxon>Hexapoda</taxon>
        <taxon>Insecta</taxon>
        <taxon>Pterygota</taxon>
        <taxon>Palaeoptera</taxon>
        <taxon>Odonata</taxon>
        <taxon>Epiprocta</taxon>
        <taxon>Anisoptera</taxon>
        <taxon>Libelluloidea</taxon>
        <taxon>Libellulidae</taxon>
        <taxon>Ladona</taxon>
    </lineage>
</organism>
<dbReference type="GO" id="GO:0005524">
    <property type="term" value="F:ATP binding"/>
    <property type="evidence" value="ECO:0007669"/>
    <property type="project" value="UniProtKB-KW"/>
</dbReference>
<sequence length="346" mass="39338">MNEPSGWRKLRNIVQWTPFFQTYKKQRYPWVQLAGHQGNFRAGPEQGTILKKLCPKEELCFQVLMKDVLRPYVPEYKGHVTCEDGDDLLGDFTSPCVMDCKIGVRTYLEEELAKAKEKPKLRKDMYEKMIQIDSNAPTEEEHRLKGVTKPRYMVWRETISSTATLGFRIEGIRKADGKSSKDFKTTKTKDQVLTAFRDFVAGFPHAVPKYVQRLKAIRATLDVSEFFGTHEVIGSSLLFVHDKHNANVWLIDFAKTLVLPNGLKIDHSSRWVVGNHEDGYLSGINNLIQIFSELMEAGNGSPTAIVPTTVVTAAPDKTNEEEQDREEEIQKKVSESDTEKGEKPAT</sequence>
<dbReference type="AlphaFoldDB" id="A0A8K0K2V8"/>
<gene>
    <name evidence="8" type="ORF">J437_LFUL016595</name>
</gene>
<dbReference type="EMBL" id="KZ308306">
    <property type="protein sequence ID" value="KAG8226973.1"/>
    <property type="molecule type" value="Genomic_DNA"/>
</dbReference>
<dbReference type="GO" id="GO:0005737">
    <property type="term" value="C:cytoplasm"/>
    <property type="evidence" value="ECO:0007669"/>
    <property type="project" value="TreeGrafter"/>
</dbReference>
<evidence type="ECO:0000256" key="3">
    <source>
        <dbReference type="ARBA" id="ARBA00022741"/>
    </source>
</evidence>
<evidence type="ECO:0000256" key="2">
    <source>
        <dbReference type="ARBA" id="ARBA00022679"/>
    </source>
</evidence>
<dbReference type="Pfam" id="PF03770">
    <property type="entry name" value="IPK"/>
    <property type="match status" value="1"/>
</dbReference>
<dbReference type="GO" id="GO:0005634">
    <property type="term" value="C:nucleus"/>
    <property type="evidence" value="ECO:0007669"/>
    <property type="project" value="TreeGrafter"/>
</dbReference>
<comment type="similarity">
    <text evidence="1 6">Belongs to the inositol phosphokinase (IPK) family.</text>
</comment>
<dbReference type="GO" id="GO:0032958">
    <property type="term" value="P:inositol phosphate biosynthetic process"/>
    <property type="evidence" value="ECO:0007669"/>
    <property type="project" value="InterPro"/>
</dbReference>